<feature type="region of interest" description="Disordered" evidence="1">
    <location>
        <begin position="1"/>
        <end position="22"/>
    </location>
</feature>
<evidence type="ECO:0000313" key="3">
    <source>
        <dbReference type="Proteomes" id="UP000078561"/>
    </source>
</evidence>
<dbReference type="STRING" id="4829.A0A168R8B9"/>
<dbReference type="Gene3D" id="6.10.140.1230">
    <property type="match status" value="1"/>
</dbReference>
<keyword evidence="3" id="KW-1185">Reference proteome</keyword>
<sequence>MLRQHQRSITKAQRELDRERERLERQEKVLISDIKKSAKANQMSAWIKQSTPVATTERVAQAEGGLSADDAALQARLDNLRRE</sequence>
<dbReference type="Proteomes" id="UP000078561">
    <property type="component" value="Unassembled WGS sequence"/>
</dbReference>
<evidence type="ECO:0000313" key="2">
    <source>
        <dbReference type="EMBL" id="SAM06272.1"/>
    </source>
</evidence>
<proteinExistence type="predicted"/>
<feature type="compositionally biased region" description="Basic and acidic residues" evidence="1">
    <location>
        <begin position="12"/>
        <end position="22"/>
    </location>
</feature>
<protein>
    <submittedName>
        <fullName evidence="2">Uncharacterized protein</fullName>
    </submittedName>
</protein>
<dbReference type="AlphaFoldDB" id="A0A168R8B9"/>
<gene>
    <name evidence="2" type="primary">ABSGL_12160.1 scaffold 12710</name>
</gene>
<evidence type="ECO:0000256" key="1">
    <source>
        <dbReference type="SAM" id="MobiDB-lite"/>
    </source>
</evidence>
<accession>A0A168R8B9</accession>
<name>A0A168R8B9_ABSGL</name>
<organism evidence="2">
    <name type="scientific">Absidia glauca</name>
    <name type="common">Pin mould</name>
    <dbReference type="NCBI Taxonomy" id="4829"/>
    <lineage>
        <taxon>Eukaryota</taxon>
        <taxon>Fungi</taxon>
        <taxon>Fungi incertae sedis</taxon>
        <taxon>Mucoromycota</taxon>
        <taxon>Mucoromycotina</taxon>
        <taxon>Mucoromycetes</taxon>
        <taxon>Mucorales</taxon>
        <taxon>Cunninghamellaceae</taxon>
        <taxon>Absidia</taxon>
    </lineage>
</organism>
<dbReference type="EMBL" id="LT554579">
    <property type="protein sequence ID" value="SAM06272.1"/>
    <property type="molecule type" value="Genomic_DNA"/>
</dbReference>
<dbReference type="OrthoDB" id="10252926at2759"/>
<reference evidence="2" key="1">
    <citation type="submission" date="2016-04" db="EMBL/GenBank/DDBJ databases">
        <authorList>
            <person name="Evans L.H."/>
            <person name="Alamgir A."/>
            <person name="Owens N."/>
            <person name="Weber N.D."/>
            <person name="Virtaneva K."/>
            <person name="Barbian K."/>
            <person name="Babar A."/>
            <person name="Rosenke K."/>
        </authorList>
    </citation>
    <scope>NUCLEOTIDE SEQUENCE [LARGE SCALE GENOMIC DNA]</scope>
    <source>
        <strain evidence="2">CBS 101.48</strain>
    </source>
</reference>
<dbReference type="InParanoid" id="A0A168R8B9"/>